<proteinExistence type="predicted"/>
<dbReference type="EMBL" id="BMZG01000008">
    <property type="protein sequence ID" value="GHA76323.1"/>
    <property type="molecule type" value="Genomic_DNA"/>
</dbReference>
<sequence>MYTTIVSTSVLNELVSNHTPFIIDARHDLMDASAGRAAYAAGHIRGAHFLHLDEDLSGQKTGTNGRHPLPNQSVLADKLSQLGLSQNQQVIVYDANNGMMAARAWWLLRELGHEAVAVLDGGIAEWQKQGYDVSTEMPPMSMTETFLAHPPLNTSITANEILAQLDDDHYTVIDARAPERYRGDVEPIDPVGGHIPHAINAFFMNNLNDDGTFKNATLLREQWQKIIGKKPIQQIVNQCGSGVTACHNILAQHIAGLKGAALYPGSWSEWCSDTSRPVATGND</sequence>
<dbReference type="PANTHER" id="PTHR11364:SF27">
    <property type="entry name" value="SULFURTRANSFERASE"/>
    <property type="match status" value="1"/>
</dbReference>
<feature type="domain" description="Rhodanese" evidence="4">
    <location>
        <begin position="16"/>
        <end position="135"/>
    </location>
</feature>
<dbReference type="Pfam" id="PF00581">
    <property type="entry name" value="Rhodanese"/>
    <property type="match status" value="2"/>
</dbReference>
<dbReference type="AlphaFoldDB" id="A0A8J3CNK5"/>
<dbReference type="Gene3D" id="3.40.250.10">
    <property type="entry name" value="Rhodanese-like domain"/>
    <property type="match status" value="2"/>
</dbReference>
<accession>A0A8J3CNK5</accession>
<gene>
    <name evidence="5" type="ORF">GCM10009007_16730</name>
</gene>
<keyword evidence="2" id="KW-0677">Repeat</keyword>
<reference evidence="5" key="1">
    <citation type="journal article" date="2014" name="Int. J. Syst. Evol. Microbiol.">
        <title>Complete genome sequence of Corynebacterium casei LMG S-19264T (=DSM 44701T), isolated from a smear-ripened cheese.</title>
        <authorList>
            <consortium name="US DOE Joint Genome Institute (JGI-PGF)"/>
            <person name="Walter F."/>
            <person name="Albersmeier A."/>
            <person name="Kalinowski J."/>
            <person name="Ruckert C."/>
        </authorList>
    </citation>
    <scope>NUCLEOTIDE SEQUENCE</scope>
    <source>
        <strain evidence="5">KCTC 32501</strain>
    </source>
</reference>
<evidence type="ECO:0000256" key="2">
    <source>
        <dbReference type="ARBA" id="ARBA00022737"/>
    </source>
</evidence>
<evidence type="ECO:0000256" key="1">
    <source>
        <dbReference type="ARBA" id="ARBA00022679"/>
    </source>
</evidence>
<evidence type="ECO:0000313" key="6">
    <source>
        <dbReference type="Proteomes" id="UP000614287"/>
    </source>
</evidence>
<organism evidence="5 6">
    <name type="scientific">Formosimonas limnophila</name>
    <dbReference type="NCBI Taxonomy" id="1384487"/>
    <lineage>
        <taxon>Bacteria</taxon>
        <taxon>Pseudomonadati</taxon>
        <taxon>Pseudomonadota</taxon>
        <taxon>Betaproteobacteria</taxon>
        <taxon>Burkholderiales</taxon>
        <taxon>Burkholderiaceae</taxon>
        <taxon>Formosimonas</taxon>
    </lineage>
</organism>
<dbReference type="InterPro" id="IPR045078">
    <property type="entry name" value="TST/MPST-like"/>
</dbReference>
<dbReference type="RefSeq" id="WP_189493501.1">
    <property type="nucleotide sequence ID" value="NZ_BMZG01000008.1"/>
</dbReference>
<feature type="domain" description="Rhodanese" evidence="4">
    <location>
        <begin position="166"/>
        <end position="279"/>
    </location>
</feature>
<protein>
    <recommendedName>
        <fullName evidence="3">Sulfurtransferase</fullName>
    </recommendedName>
</protein>
<evidence type="ECO:0000256" key="3">
    <source>
        <dbReference type="RuleBase" id="RU000507"/>
    </source>
</evidence>
<comment type="caution">
    <text evidence="5">The sequence shown here is derived from an EMBL/GenBank/DDBJ whole genome shotgun (WGS) entry which is preliminary data.</text>
</comment>
<dbReference type="PROSITE" id="PS00683">
    <property type="entry name" value="RHODANESE_2"/>
    <property type="match status" value="1"/>
</dbReference>
<dbReference type="Proteomes" id="UP000614287">
    <property type="component" value="Unassembled WGS sequence"/>
</dbReference>
<evidence type="ECO:0000313" key="5">
    <source>
        <dbReference type="EMBL" id="GHA76323.1"/>
    </source>
</evidence>
<evidence type="ECO:0000259" key="4">
    <source>
        <dbReference type="PROSITE" id="PS50206"/>
    </source>
</evidence>
<dbReference type="SUPFAM" id="SSF52821">
    <property type="entry name" value="Rhodanese/Cell cycle control phosphatase"/>
    <property type="match status" value="2"/>
</dbReference>
<dbReference type="GO" id="GO:0004792">
    <property type="term" value="F:thiosulfate-cyanide sulfurtransferase activity"/>
    <property type="evidence" value="ECO:0007669"/>
    <property type="project" value="InterPro"/>
</dbReference>
<dbReference type="InterPro" id="IPR036873">
    <property type="entry name" value="Rhodanese-like_dom_sf"/>
</dbReference>
<dbReference type="InterPro" id="IPR001307">
    <property type="entry name" value="Thiosulphate_STrfase_CS"/>
</dbReference>
<dbReference type="PROSITE" id="PS50206">
    <property type="entry name" value="RHODANESE_3"/>
    <property type="match status" value="2"/>
</dbReference>
<dbReference type="InterPro" id="IPR001763">
    <property type="entry name" value="Rhodanese-like_dom"/>
</dbReference>
<reference evidence="5" key="2">
    <citation type="submission" date="2020-09" db="EMBL/GenBank/DDBJ databases">
        <authorList>
            <person name="Sun Q."/>
            <person name="Kim S."/>
        </authorList>
    </citation>
    <scope>NUCLEOTIDE SEQUENCE</scope>
    <source>
        <strain evidence="5">KCTC 32501</strain>
    </source>
</reference>
<dbReference type="PANTHER" id="PTHR11364">
    <property type="entry name" value="THIOSULFATE SULFERTANSFERASE"/>
    <property type="match status" value="1"/>
</dbReference>
<keyword evidence="6" id="KW-1185">Reference proteome</keyword>
<name>A0A8J3CNK5_9BURK</name>
<keyword evidence="1 3" id="KW-0808">Transferase</keyword>
<dbReference type="CDD" id="cd01448">
    <property type="entry name" value="TST_Repeat_1"/>
    <property type="match status" value="1"/>
</dbReference>
<dbReference type="CDD" id="cd01449">
    <property type="entry name" value="TST_Repeat_2"/>
    <property type="match status" value="1"/>
</dbReference>
<dbReference type="SMART" id="SM00450">
    <property type="entry name" value="RHOD"/>
    <property type="match status" value="2"/>
</dbReference>